<dbReference type="InParanoid" id="A0A061FXJ0"/>
<evidence type="ECO:0000256" key="1">
    <source>
        <dbReference type="SAM" id="MobiDB-lite"/>
    </source>
</evidence>
<sequence length="117" mass="13396">MIENAEFTHIADAKGSVIGLVGGLRYIIGHSNWRSFNKWLTLKKEYLAKTSVLKSTVNMKSREVKQEDEERTNEGAAEEKPTVAKEELRAQESAENQREESRNSTELEMHKESEKTQ</sequence>
<dbReference type="Gramene" id="EOY19534">
    <property type="protein sequence ID" value="EOY19534"/>
    <property type="gene ID" value="TCM_044664"/>
</dbReference>
<proteinExistence type="predicted"/>
<name>A0A061FXJ0_THECC</name>
<feature type="region of interest" description="Disordered" evidence="1">
    <location>
        <begin position="57"/>
        <end position="117"/>
    </location>
</feature>
<dbReference type="HOGENOM" id="CLU_2089178_0_0_1"/>
<keyword evidence="3" id="KW-1185">Reference proteome</keyword>
<reference evidence="2 3" key="1">
    <citation type="journal article" date="2013" name="Genome Biol.">
        <title>The genome sequence of the most widely cultivated cacao type and its use to identify candidate genes regulating pod color.</title>
        <authorList>
            <person name="Motamayor J.C."/>
            <person name="Mockaitis K."/>
            <person name="Schmutz J."/>
            <person name="Haiminen N."/>
            <person name="Iii D.L."/>
            <person name="Cornejo O."/>
            <person name="Findley S.D."/>
            <person name="Zheng P."/>
            <person name="Utro F."/>
            <person name="Royaert S."/>
            <person name="Saski C."/>
            <person name="Jenkins J."/>
            <person name="Podicheti R."/>
            <person name="Zhao M."/>
            <person name="Scheffler B.E."/>
            <person name="Stack J.C."/>
            <person name="Feltus F.A."/>
            <person name="Mustiga G.M."/>
            <person name="Amores F."/>
            <person name="Phillips W."/>
            <person name="Marelli J.P."/>
            <person name="May G.D."/>
            <person name="Shapiro H."/>
            <person name="Ma J."/>
            <person name="Bustamante C.D."/>
            <person name="Schnell R.J."/>
            <person name="Main D."/>
            <person name="Gilbert D."/>
            <person name="Parida L."/>
            <person name="Kuhn D.N."/>
        </authorList>
    </citation>
    <scope>NUCLEOTIDE SEQUENCE [LARGE SCALE GENOMIC DNA]</scope>
    <source>
        <strain evidence="3">cv. Matina 1-6</strain>
    </source>
</reference>
<organism evidence="2 3">
    <name type="scientific">Theobroma cacao</name>
    <name type="common">Cacao</name>
    <name type="synonym">Cocoa</name>
    <dbReference type="NCBI Taxonomy" id="3641"/>
    <lineage>
        <taxon>Eukaryota</taxon>
        <taxon>Viridiplantae</taxon>
        <taxon>Streptophyta</taxon>
        <taxon>Embryophyta</taxon>
        <taxon>Tracheophyta</taxon>
        <taxon>Spermatophyta</taxon>
        <taxon>Magnoliopsida</taxon>
        <taxon>eudicotyledons</taxon>
        <taxon>Gunneridae</taxon>
        <taxon>Pentapetalae</taxon>
        <taxon>rosids</taxon>
        <taxon>malvids</taxon>
        <taxon>Malvales</taxon>
        <taxon>Malvaceae</taxon>
        <taxon>Byttnerioideae</taxon>
        <taxon>Theobroma</taxon>
    </lineage>
</organism>
<feature type="compositionally biased region" description="Basic and acidic residues" evidence="1">
    <location>
        <begin position="77"/>
        <end position="117"/>
    </location>
</feature>
<gene>
    <name evidence="2" type="ORF">TCM_044664</name>
</gene>
<dbReference type="EMBL" id="CM001888">
    <property type="protein sequence ID" value="EOY19534.1"/>
    <property type="molecule type" value="Genomic_DNA"/>
</dbReference>
<accession>A0A061FXJ0</accession>
<dbReference type="AlphaFoldDB" id="A0A061FXJ0"/>
<protein>
    <submittedName>
        <fullName evidence="2">Uncharacterized protein</fullName>
    </submittedName>
</protein>
<evidence type="ECO:0000313" key="3">
    <source>
        <dbReference type="Proteomes" id="UP000026915"/>
    </source>
</evidence>
<evidence type="ECO:0000313" key="2">
    <source>
        <dbReference type="EMBL" id="EOY19534.1"/>
    </source>
</evidence>
<dbReference type="Proteomes" id="UP000026915">
    <property type="component" value="Chromosome 10"/>
</dbReference>